<sequence length="231" mass="26112">MDNGFEDIEEEYEYDGKPKKTSVRFFPDKSIATVTEISEDMKEKRIVTEGMSLDEIEEFFPPTKSNATKGQTYDLAWLVRSIIYESFRKEGESMEIGNVRNFWYTHLKKIITERLGLGETDSVLTTDNKAWGDVINSGLVTYEGMNVLGGKEQTRISTKSYSPGTLSRASWFLFLTNSSYVSSIGSIPSSRILSASAVSSQYFVSMSSFHSSVSFRYLSFKGWINLSRQSS</sequence>
<proteinExistence type="predicted"/>
<organism evidence="1">
    <name type="scientific">marine sediment metagenome</name>
    <dbReference type="NCBI Taxonomy" id="412755"/>
    <lineage>
        <taxon>unclassified sequences</taxon>
        <taxon>metagenomes</taxon>
        <taxon>ecological metagenomes</taxon>
    </lineage>
</organism>
<name>X1PR18_9ZZZZ</name>
<evidence type="ECO:0000313" key="1">
    <source>
        <dbReference type="EMBL" id="GAI44951.1"/>
    </source>
</evidence>
<accession>X1PR18</accession>
<dbReference type="EMBL" id="BARV01026820">
    <property type="protein sequence ID" value="GAI44951.1"/>
    <property type="molecule type" value="Genomic_DNA"/>
</dbReference>
<dbReference type="AlphaFoldDB" id="X1PR18"/>
<protein>
    <submittedName>
        <fullName evidence="1">Uncharacterized protein</fullName>
    </submittedName>
</protein>
<reference evidence="1" key="1">
    <citation type="journal article" date="2014" name="Front. Microbiol.">
        <title>High frequency of phylogenetically diverse reductive dehalogenase-homologous genes in deep subseafloor sedimentary metagenomes.</title>
        <authorList>
            <person name="Kawai M."/>
            <person name="Futagami T."/>
            <person name="Toyoda A."/>
            <person name="Takaki Y."/>
            <person name="Nishi S."/>
            <person name="Hori S."/>
            <person name="Arai W."/>
            <person name="Tsubouchi T."/>
            <person name="Morono Y."/>
            <person name="Uchiyama I."/>
            <person name="Ito T."/>
            <person name="Fujiyama A."/>
            <person name="Inagaki F."/>
            <person name="Takami H."/>
        </authorList>
    </citation>
    <scope>NUCLEOTIDE SEQUENCE</scope>
    <source>
        <strain evidence="1">Expedition CK06-06</strain>
    </source>
</reference>
<gene>
    <name evidence="1" type="ORF">S06H3_43256</name>
</gene>
<comment type="caution">
    <text evidence="1">The sequence shown here is derived from an EMBL/GenBank/DDBJ whole genome shotgun (WGS) entry which is preliminary data.</text>
</comment>